<keyword evidence="1" id="KW-0732">Signal</keyword>
<dbReference type="Gene3D" id="3.40.50.1820">
    <property type="entry name" value="alpha/beta hydrolase"/>
    <property type="match status" value="1"/>
</dbReference>
<sequence length="344" mass="37786">MLRHRLLAALLAAVPAPAAPARTPEEPAIALRAMGSFHVGGREAVVAGRPVREVVLVPGGVSARIDPNGTYQVEAMYVQYHLPAEQRGAVPLLMWHGGGLTGVTWESTPDGREGWQQYFLRRGWATYVSDAVERGRAGWAMVPEIFQGEPIFLTKEGPWERFRIGAGPGSYRTRTALPGSQFPVEAYDDFMRQVVPRWTTTDAAQLAAYRDLLRRVGSAVVLAHSQGGLFAFRAAQTEPGTVRALVLIEPSGFGEATPEALAALRDIPVLALYGDHIDQNARWPTIRQRGLDFYARLREAGGSVEVVSLPERGIFGNSHMMMDRNNRAVAQVVQDWLAARGLWR</sequence>
<dbReference type="InterPro" id="IPR029058">
    <property type="entry name" value="AB_hydrolase_fold"/>
</dbReference>
<organism evidence="2 3">
    <name type="scientific">Roseicella aerolata</name>
    <dbReference type="NCBI Taxonomy" id="2883479"/>
    <lineage>
        <taxon>Bacteria</taxon>
        <taxon>Pseudomonadati</taxon>
        <taxon>Pseudomonadota</taxon>
        <taxon>Alphaproteobacteria</taxon>
        <taxon>Acetobacterales</taxon>
        <taxon>Roseomonadaceae</taxon>
        <taxon>Roseicella</taxon>
    </lineage>
</organism>
<dbReference type="PANTHER" id="PTHR43194">
    <property type="entry name" value="HYDROLASE ALPHA/BETA FOLD FAMILY"/>
    <property type="match status" value="1"/>
</dbReference>
<evidence type="ECO:0000313" key="2">
    <source>
        <dbReference type="EMBL" id="MCB4824637.1"/>
    </source>
</evidence>
<dbReference type="PANTHER" id="PTHR43194:SF5">
    <property type="entry name" value="PIMELOYL-[ACYL-CARRIER PROTEIN] METHYL ESTER ESTERASE"/>
    <property type="match status" value="1"/>
</dbReference>
<name>A0A9X1IHF3_9PROT</name>
<evidence type="ECO:0000313" key="3">
    <source>
        <dbReference type="Proteomes" id="UP001139311"/>
    </source>
</evidence>
<evidence type="ECO:0000256" key="1">
    <source>
        <dbReference type="SAM" id="SignalP"/>
    </source>
</evidence>
<proteinExistence type="predicted"/>
<feature type="chain" id="PRO_5040967354" evidence="1">
    <location>
        <begin position="22"/>
        <end position="344"/>
    </location>
</feature>
<dbReference type="SUPFAM" id="SSF53474">
    <property type="entry name" value="alpha/beta-Hydrolases"/>
    <property type="match status" value="1"/>
</dbReference>
<dbReference type="AlphaFoldDB" id="A0A9X1IHF3"/>
<feature type="signal peptide" evidence="1">
    <location>
        <begin position="1"/>
        <end position="21"/>
    </location>
</feature>
<comment type="caution">
    <text evidence="2">The sequence shown here is derived from an EMBL/GenBank/DDBJ whole genome shotgun (WGS) entry which is preliminary data.</text>
</comment>
<dbReference type="RefSeq" id="WP_226612741.1">
    <property type="nucleotide sequence ID" value="NZ_JAJAQI010000048.1"/>
</dbReference>
<protein>
    <submittedName>
        <fullName evidence="2">Esterase</fullName>
    </submittedName>
</protein>
<reference evidence="2" key="1">
    <citation type="submission" date="2021-10" db="EMBL/GenBank/DDBJ databases">
        <title>Roseicella aerolatum sp. nov., isolated from aerosols of e-waste dismantling site.</title>
        <authorList>
            <person name="Qin T."/>
        </authorList>
    </citation>
    <scope>NUCLEOTIDE SEQUENCE</scope>
    <source>
        <strain evidence="2">GB24</strain>
    </source>
</reference>
<accession>A0A9X1IHF3</accession>
<dbReference type="InterPro" id="IPR050228">
    <property type="entry name" value="Carboxylesterase_BioH"/>
</dbReference>
<dbReference type="Proteomes" id="UP001139311">
    <property type="component" value="Unassembled WGS sequence"/>
</dbReference>
<dbReference type="EMBL" id="JAJAQI010000048">
    <property type="protein sequence ID" value="MCB4824637.1"/>
    <property type="molecule type" value="Genomic_DNA"/>
</dbReference>
<dbReference type="CDD" id="cd12808">
    <property type="entry name" value="Esterase_713_like-1"/>
    <property type="match status" value="1"/>
</dbReference>
<keyword evidence="3" id="KW-1185">Reference proteome</keyword>
<gene>
    <name evidence="2" type="ORF">LHA35_23185</name>
</gene>